<sequence>MSRPCGLLQAQPDRPTYDLPIFSFLSGSSDYSTVPPDLTRIVHPCLIRLYIFQSHFRTALTSRMVYFPECGIGIPQVCYQFVVPWLKLRSVHCGDLNCSH</sequence>
<evidence type="ECO:0000313" key="2">
    <source>
        <dbReference type="Proteomes" id="UP001054837"/>
    </source>
</evidence>
<accession>A0AAV4WRI0</accession>
<gene>
    <name evidence="1" type="ORF">CDAR_540171</name>
</gene>
<keyword evidence="2" id="KW-1185">Reference proteome</keyword>
<organism evidence="1 2">
    <name type="scientific">Caerostris darwini</name>
    <dbReference type="NCBI Taxonomy" id="1538125"/>
    <lineage>
        <taxon>Eukaryota</taxon>
        <taxon>Metazoa</taxon>
        <taxon>Ecdysozoa</taxon>
        <taxon>Arthropoda</taxon>
        <taxon>Chelicerata</taxon>
        <taxon>Arachnida</taxon>
        <taxon>Araneae</taxon>
        <taxon>Araneomorphae</taxon>
        <taxon>Entelegynae</taxon>
        <taxon>Araneoidea</taxon>
        <taxon>Araneidae</taxon>
        <taxon>Caerostris</taxon>
    </lineage>
</organism>
<dbReference type="Proteomes" id="UP001054837">
    <property type="component" value="Unassembled WGS sequence"/>
</dbReference>
<dbReference type="EMBL" id="BPLQ01015065">
    <property type="protein sequence ID" value="GIY85521.1"/>
    <property type="molecule type" value="Genomic_DNA"/>
</dbReference>
<dbReference type="AlphaFoldDB" id="A0AAV4WRI0"/>
<evidence type="ECO:0000313" key="1">
    <source>
        <dbReference type="EMBL" id="GIY85521.1"/>
    </source>
</evidence>
<protein>
    <submittedName>
        <fullName evidence="1">Uncharacterized protein</fullName>
    </submittedName>
</protein>
<proteinExistence type="predicted"/>
<name>A0AAV4WRI0_9ARAC</name>
<comment type="caution">
    <text evidence="1">The sequence shown here is derived from an EMBL/GenBank/DDBJ whole genome shotgun (WGS) entry which is preliminary data.</text>
</comment>
<reference evidence="1 2" key="1">
    <citation type="submission" date="2021-06" db="EMBL/GenBank/DDBJ databases">
        <title>Caerostris darwini draft genome.</title>
        <authorList>
            <person name="Kono N."/>
            <person name="Arakawa K."/>
        </authorList>
    </citation>
    <scope>NUCLEOTIDE SEQUENCE [LARGE SCALE GENOMIC DNA]</scope>
</reference>